<accession>A0A3Q9R2D9</accession>
<evidence type="ECO:0000256" key="7">
    <source>
        <dbReference type="ARBA" id="ARBA00056573"/>
    </source>
</evidence>
<feature type="active site" description="Nucleophile" evidence="9">
    <location>
        <position position="10"/>
    </location>
</feature>
<dbReference type="Pfam" id="PF00702">
    <property type="entry name" value="Hydrolase"/>
    <property type="match status" value="1"/>
</dbReference>
<evidence type="ECO:0000313" key="11">
    <source>
        <dbReference type="Proteomes" id="UP000282892"/>
    </source>
</evidence>
<keyword evidence="2 9" id="KW-0479">Metal-binding</keyword>
<dbReference type="Gene3D" id="3.40.50.1000">
    <property type="entry name" value="HAD superfamily/HAD-like"/>
    <property type="match status" value="1"/>
</dbReference>
<evidence type="ECO:0000256" key="9">
    <source>
        <dbReference type="HAMAP-Rule" id="MF_01375"/>
    </source>
</evidence>
<comment type="catalytic activity">
    <reaction evidence="6 9">
        <text>phosphonoacetaldehyde + H2O = acetaldehyde + phosphate + H(+)</text>
        <dbReference type="Rhea" id="RHEA:18905"/>
        <dbReference type="ChEBI" id="CHEBI:15343"/>
        <dbReference type="ChEBI" id="CHEBI:15377"/>
        <dbReference type="ChEBI" id="CHEBI:15378"/>
        <dbReference type="ChEBI" id="CHEBI:43474"/>
        <dbReference type="ChEBI" id="CHEBI:58383"/>
        <dbReference type="EC" id="3.11.1.1"/>
    </reaction>
</comment>
<dbReference type="NCBIfam" id="TIGR01422">
    <property type="entry name" value="phosphonatase"/>
    <property type="match status" value="1"/>
</dbReference>
<comment type="function">
    <text evidence="7 9">Involved in phosphonate degradation.</text>
</comment>
<dbReference type="EMBL" id="CP022572">
    <property type="protein sequence ID" value="AZU64806.1"/>
    <property type="molecule type" value="Genomic_DNA"/>
</dbReference>
<dbReference type="NCBIfam" id="TIGR01549">
    <property type="entry name" value="HAD-SF-IA-v1"/>
    <property type="match status" value="1"/>
</dbReference>
<organism evidence="10 11">
    <name type="scientific">Neobacillus mesonae</name>
    <dbReference type="NCBI Taxonomy" id="1193713"/>
    <lineage>
        <taxon>Bacteria</taxon>
        <taxon>Bacillati</taxon>
        <taxon>Bacillota</taxon>
        <taxon>Bacilli</taxon>
        <taxon>Bacillales</taxon>
        <taxon>Bacillaceae</taxon>
        <taxon>Neobacillus</taxon>
    </lineage>
</organism>
<dbReference type="InterPro" id="IPR050155">
    <property type="entry name" value="HAD-like_hydrolase_sf"/>
</dbReference>
<dbReference type="FunFam" id="1.10.150.240:FF:000006">
    <property type="entry name" value="Phosphonoacetaldehyde hydrolase"/>
    <property type="match status" value="1"/>
</dbReference>
<dbReference type="InterPro" id="IPR006439">
    <property type="entry name" value="HAD-SF_hydro_IA"/>
</dbReference>
<proteinExistence type="inferred from homology"/>
<dbReference type="Gene3D" id="1.10.150.240">
    <property type="entry name" value="Putative phosphatase, domain 2"/>
    <property type="match status" value="1"/>
</dbReference>
<keyword evidence="11" id="KW-1185">Reference proteome</keyword>
<evidence type="ECO:0000256" key="6">
    <source>
        <dbReference type="ARBA" id="ARBA00052005"/>
    </source>
</evidence>
<dbReference type="InterPro" id="IPR023198">
    <property type="entry name" value="PGP-like_dom2"/>
</dbReference>
<dbReference type="PANTHER" id="PTHR43434">
    <property type="entry name" value="PHOSPHOGLYCOLATE PHOSPHATASE"/>
    <property type="match status" value="1"/>
</dbReference>
<reference evidence="10 11" key="1">
    <citation type="submission" date="2017-07" db="EMBL/GenBank/DDBJ databases">
        <title>The complete genome sequence of Bacillus mesonae strain H20-5, an efficient strain improving plant abiotic stress resistance.</title>
        <authorList>
            <person name="Kim S.Y."/>
            <person name="Song H."/>
            <person name="Sang M.K."/>
            <person name="Weon H.-Y."/>
            <person name="Song J."/>
        </authorList>
    </citation>
    <scope>NUCLEOTIDE SEQUENCE [LARGE SCALE GENOMIC DNA]</scope>
    <source>
        <strain evidence="10 11">H20-5</strain>
    </source>
</reference>
<dbReference type="GO" id="GO:0006281">
    <property type="term" value="P:DNA repair"/>
    <property type="evidence" value="ECO:0007669"/>
    <property type="project" value="TreeGrafter"/>
</dbReference>
<feature type="active site" description="Schiff-base intermediate with substrate" evidence="9">
    <location>
        <position position="51"/>
    </location>
</feature>
<evidence type="ECO:0000313" key="10">
    <source>
        <dbReference type="EMBL" id="AZU64806.1"/>
    </source>
</evidence>
<feature type="binding site" evidence="9">
    <location>
        <position position="184"/>
    </location>
    <ligand>
        <name>Mg(2+)</name>
        <dbReference type="ChEBI" id="CHEBI:18420"/>
    </ligand>
</feature>
<dbReference type="GO" id="GO:0019700">
    <property type="term" value="P:organic phosphonate catabolic process"/>
    <property type="evidence" value="ECO:0007669"/>
    <property type="project" value="InterPro"/>
</dbReference>
<evidence type="ECO:0000256" key="3">
    <source>
        <dbReference type="ARBA" id="ARBA00022801"/>
    </source>
</evidence>
<dbReference type="Proteomes" id="UP000282892">
    <property type="component" value="Chromosome"/>
</dbReference>
<dbReference type="KEGG" id="nmk:CHR53_02225"/>
<dbReference type="GO" id="GO:0008967">
    <property type="term" value="F:phosphoglycolate phosphatase activity"/>
    <property type="evidence" value="ECO:0007669"/>
    <property type="project" value="TreeGrafter"/>
</dbReference>
<protein>
    <recommendedName>
        <fullName evidence="8 9">Phosphonoacetaldehyde hydrolase</fullName>
        <shortName evidence="9">Phosphonatase</shortName>
        <ecNumber evidence="8 9">3.11.1.1</ecNumber>
    </recommendedName>
    <alternativeName>
        <fullName evidence="9">Phosphonoacetaldehyde phosphonohydrolase</fullName>
    </alternativeName>
</protein>
<dbReference type="HAMAP" id="MF_01375">
    <property type="entry name" value="PhnX"/>
    <property type="match status" value="1"/>
</dbReference>
<dbReference type="SFLD" id="SFLDS00003">
    <property type="entry name" value="Haloacid_Dehalogenase"/>
    <property type="match status" value="1"/>
</dbReference>
<dbReference type="PANTHER" id="PTHR43434:SF19">
    <property type="entry name" value="PHOSPHONOACETALDEHYDE HYDROLASE"/>
    <property type="match status" value="1"/>
</dbReference>
<feature type="binding site" evidence="9">
    <location>
        <position position="10"/>
    </location>
    <ligand>
        <name>Mg(2+)</name>
        <dbReference type="ChEBI" id="CHEBI:18420"/>
    </ligand>
</feature>
<dbReference type="InterPro" id="IPR006323">
    <property type="entry name" value="Phosphonoacetald_hydro"/>
</dbReference>
<evidence type="ECO:0000256" key="5">
    <source>
        <dbReference type="ARBA" id="ARBA00023270"/>
    </source>
</evidence>
<sequence>MANIEGIIFDWAGTTIDYGCFAPLNVFLEVFKKRSVDITLEEAREPMGMLKIDHIRTLTEMPRVRNEWITKTGKAPTEQDVIEMNDDFERTLLEILPDFTTPIPGVTETIQALRDRGLKIGSTTGYTKEMIEIVYPRAKEKGYSPDFYIASDEVKSGRPYPWMCYQNAMELEVFPMNRLVKVGDTKIDMEEGRNAGMWTVGIVLGSSTLGLSEEEVKGLDPAMLEEKMKTVRKKLFDAGAHYVIDSIHELVSVVEEIDKKELVEL</sequence>
<keyword evidence="4 9" id="KW-0460">Magnesium</keyword>
<name>A0A3Q9R2D9_9BACI</name>
<evidence type="ECO:0000256" key="4">
    <source>
        <dbReference type="ARBA" id="ARBA00022842"/>
    </source>
</evidence>
<evidence type="ECO:0000256" key="8">
    <source>
        <dbReference type="ARBA" id="ARBA00066472"/>
    </source>
</evidence>
<comment type="similarity">
    <text evidence="9">Belongs to the HAD-like hydrolase superfamily. PhnX family.</text>
</comment>
<dbReference type="InterPro" id="IPR023214">
    <property type="entry name" value="HAD_sf"/>
</dbReference>
<dbReference type="OrthoDB" id="5504491at2"/>
<evidence type="ECO:0000256" key="1">
    <source>
        <dbReference type="ARBA" id="ARBA00011738"/>
    </source>
</evidence>
<dbReference type="EC" id="3.11.1.1" evidence="8 9"/>
<evidence type="ECO:0000256" key="2">
    <source>
        <dbReference type="ARBA" id="ARBA00022723"/>
    </source>
</evidence>
<comment type="subunit">
    <text evidence="1 9">Homodimer.</text>
</comment>
<dbReference type="RefSeq" id="WP_066400970.1">
    <property type="nucleotide sequence ID" value="NZ_CP022572.1"/>
</dbReference>
<dbReference type="SFLD" id="SFLDG01129">
    <property type="entry name" value="C1.5:_HAD__Beta-PGM__Phosphata"/>
    <property type="match status" value="1"/>
</dbReference>
<dbReference type="CDD" id="cd02586">
    <property type="entry name" value="HAD_PHN"/>
    <property type="match status" value="1"/>
</dbReference>
<dbReference type="GO" id="GO:0005829">
    <property type="term" value="C:cytosol"/>
    <property type="evidence" value="ECO:0007669"/>
    <property type="project" value="TreeGrafter"/>
</dbReference>
<keyword evidence="5 9" id="KW-0704">Schiff base</keyword>
<gene>
    <name evidence="9" type="primary">phnX</name>
    <name evidence="10" type="ORF">CHR53_02225</name>
</gene>
<dbReference type="GO" id="GO:0050194">
    <property type="term" value="F:phosphonoacetaldehyde hydrolase activity"/>
    <property type="evidence" value="ECO:0007669"/>
    <property type="project" value="UniProtKB-UniRule"/>
</dbReference>
<dbReference type="STRING" id="1193713.GCA_001636315_02967"/>
<comment type="cofactor">
    <cofactor evidence="9">
        <name>Mg(2+)</name>
        <dbReference type="ChEBI" id="CHEBI:18420"/>
    </cofactor>
    <text evidence="9">Binds 1 Mg(2+) ion per subunit.</text>
</comment>
<dbReference type="SFLD" id="SFLDG01135">
    <property type="entry name" value="C1.5.6:_HAD__Beta-PGM__Phospha"/>
    <property type="match status" value="1"/>
</dbReference>
<dbReference type="InterPro" id="IPR036412">
    <property type="entry name" value="HAD-like_sf"/>
</dbReference>
<dbReference type="AlphaFoldDB" id="A0A3Q9R2D9"/>
<dbReference type="GO" id="GO:0000287">
    <property type="term" value="F:magnesium ion binding"/>
    <property type="evidence" value="ECO:0007669"/>
    <property type="project" value="UniProtKB-UniRule"/>
</dbReference>
<dbReference type="SUPFAM" id="SSF56784">
    <property type="entry name" value="HAD-like"/>
    <property type="match status" value="1"/>
</dbReference>
<keyword evidence="3 9" id="KW-0378">Hydrolase</keyword>
<feature type="binding site" evidence="9">
    <location>
        <position position="12"/>
    </location>
    <ligand>
        <name>Mg(2+)</name>
        <dbReference type="ChEBI" id="CHEBI:18420"/>
    </ligand>
</feature>